<dbReference type="AlphaFoldDB" id="A0A7C2JZI7"/>
<sequence>MFCKSIAAPPSPQRGPTIVLQLAFCIASVAIGTCSWAEEPPAAGRPWFVACLSSLDQLQNNIDAALQAADQPELAEIVSHRLKRWGDLEGIDRKRAIGLARFWPSPPEASPEEVLFIPASDRPKFMKTVTFDVVEFARRADDHYVIARPEVPYHVLFRNDVGWMGDRVATLQSCAAMHSEWTSELVRKHDVGLLWDLRQVPMEKRTATAEVWQRALEPLLQKRDDEPDALFQVRRAWSEPLVKASALAIEQTRKIVLQLRFDAERKAAVLEVRLVAEPRSEWAALLRSWRPATSPWQGWSEIKDVRSAGFITGLPGLRLGGESAASSSRGGQMAWQVFGDLMPLRTAVLAVSDGPVDSAAVSLATTQPASKEFGRVRVPDVPNWVRTWIGGNTEAWFVREKNTAWVAFGAPELARAKLDAALEPKEQTSPPSAPVCLSARIPLRECLDAIPWFNRLWMEEQLTGREDRIDVTVTPVDDGLLVRAILPSGAIRILGGIVADDLAKEAEWLFRESTE</sequence>
<evidence type="ECO:0000313" key="1">
    <source>
        <dbReference type="EMBL" id="HEN15745.1"/>
    </source>
</evidence>
<comment type="caution">
    <text evidence="1">The sequence shown here is derived from an EMBL/GenBank/DDBJ whole genome shotgun (WGS) entry which is preliminary data.</text>
</comment>
<proteinExistence type="predicted"/>
<organism evidence="1">
    <name type="scientific">Schlesneria paludicola</name>
    <dbReference type="NCBI Taxonomy" id="360056"/>
    <lineage>
        <taxon>Bacteria</taxon>
        <taxon>Pseudomonadati</taxon>
        <taxon>Planctomycetota</taxon>
        <taxon>Planctomycetia</taxon>
        <taxon>Planctomycetales</taxon>
        <taxon>Planctomycetaceae</taxon>
        <taxon>Schlesneria</taxon>
    </lineage>
</organism>
<accession>A0A7C2JZI7</accession>
<gene>
    <name evidence="1" type="ORF">ENQ76_09800</name>
</gene>
<dbReference type="EMBL" id="DSOK01000278">
    <property type="protein sequence ID" value="HEN15745.1"/>
    <property type="molecule type" value="Genomic_DNA"/>
</dbReference>
<reference evidence="1" key="1">
    <citation type="journal article" date="2020" name="mSystems">
        <title>Genome- and Community-Level Interaction Insights into Carbon Utilization and Element Cycling Functions of Hydrothermarchaeota in Hydrothermal Sediment.</title>
        <authorList>
            <person name="Zhou Z."/>
            <person name="Liu Y."/>
            <person name="Xu W."/>
            <person name="Pan J."/>
            <person name="Luo Z.H."/>
            <person name="Li M."/>
        </authorList>
    </citation>
    <scope>NUCLEOTIDE SEQUENCE [LARGE SCALE GENOMIC DNA]</scope>
    <source>
        <strain evidence="1">SpSt-339</strain>
    </source>
</reference>
<protein>
    <submittedName>
        <fullName evidence="1">Uncharacterized protein</fullName>
    </submittedName>
</protein>
<name>A0A7C2JZI7_9PLAN</name>